<accession>A0A7T8KLC8</accession>
<organism evidence="1 2">
    <name type="scientific">Caligus rogercresseyi</name>
    <name type="common">Sea louse</name>
    <dbReference type="NCBI Taxonomy" id="217165"/>
    <lineage>
        <taxon>Eukaryota</taxon>
        <taxon>Metazoa</taxon>
        <taxon>Ecdysozoa</taxon>
        <taxon>Arthropoda</taxon>
        <taxon>Crustacea</taxon>
        <taxon>Multicrustacea</taxon>
        <taxon>Hexanauplia</taxon>
        <taxon>Copepoda</taxon>
        <taxon>Siphonostomatoida</taxon>
        <taxon>Caligidae</taxon>
        <taxon>Caligus</taxon>
    </lineage>
</organism>
<keyword evidence="2" id="KW-1185">Reference proteome</keyword>
<name>A0A7T8KLC8_CALRO</name>
<dbReference type="Proteomes" id="UP000595437">
    <property type="component" value="Chromosome 2"/>
</dbReference>
<reference evidence="2" key="1">
    <citation type="submission" date="2021-01" db="EMBL/GenBank/DDBJ databases">
        <title>Caligus Genome Assembly.</title>
        <authorList>
            <person name="Gallardo-Escarate C."/>
        </authorList>
    </citation>
    <scope>NUCLEOTIDE SEQUENCE [LARGE SCALE GENOMIC DNA]</scope>
</reference>
<dbReference type="EMBL" id="CP045891">
    <property type="protein sequence ID" value="QQP57986.1"/>
    <property type="molecule type" value="Genomic_DNA"/>
</dbReference>
<gene>
    <name evidence="1" type="ORF">FKW44_003160</name>
</gene>
<evidence type="ECO:0000313" key="1">
    <source>
        <dbReference type="EMBL" id="QQP57986.1"/>
    </source>
</evidence>
<protein>
    <submittedName>
        <fullName evidence="1">Uncharacterized protein</fullName>
    </submittedName>
</protein>
<proteinExistence type="predicted"/>
<dbReference type="AlphaFoldDB" id="A0A7T8KLC8"/>
<evidence type="ECO:0000313" key="2">
    <source>
        <dbReference type="Proteomes" id="UP000595437"/>
    </source>
</evidence>
<sequence>MDKSILLLNPKSSLEEKDLSQVYSNFRQSSVPENVVVSFKKNEKVGGMAKSMLKHRIQR</sequence>